<keyword evidence="5" id="KW-0520">NAD</keyword>
<evidence type="ECO:0000313" key="9">
    <source>
        <dbReference type="EMBL" id="MCY3053568.1"/>
    </source>
</evidence>
<feature type="region of interest" description="Disordered" evidence="6">
    <location>
        <begin position="284"/>
        <end position="305"/>
    </location>
</feature>
<evidence type="ECO:0000256" key="2">
    <source>
        <dbReference type="ARBA" id="ARBA00009463"/>
    </source>
</evidence>
<evidence type="ECO:0000256" key="3">
    <source>
        <dbReference type="ARBA" id="ARBA00023002"/>
    </source>
</evidence>
<feature type="binding site" evidence="5">
    <location>
        <position position="98"/>
    </location>
    <ligand>
        <name>NAD(+)</name>
        <dbReference type="ChEBI" id="CHEBI:57540"/>
    </ligand>
</feature>
<dbReference type="SUPFAM" id="SSF51735">
    <property type="entry name" value="NAD(P)-binding Rossmann-fold domains"/>
    <property type="match status" value="1"/>
</dbReference>
<dbReference type="PIRSF" id="PIRSF000105">
    <property type="entry name" value="HCDH"/>
    <property type="match status" value="1"/>
</dbReference>
<evidence type="ECO:0000256" key="4">
    <source>
        <dbReference type="PIRSR" id="PIRSR000105-1"/>
    </source>
</evidence>
<evidence type="ECO:0000259" key="8">
    <source>
        <dbReference type="Pfam" id="PF02737"/>
    </source>
</evidence>
<dbReference type="PANTHER" id="PTHR48075:SF5">
    <property type="entry name" value="3-HYDROXYBUTYRYL-COA DEHYDROGENASE"/>
    <property type="match status" value="1"/>
</dbReference>
<dbReference type="Gene3D" id="1.10.1040.10">
    <property type="entry name" value="N-(1-d-carboxylethyl)-l-norvaline Dehydrogenase, domain 2"/>
    <property type="match status" value="1"/>
</dbReference>
<dbReference type="FunFam" id="3.40.50.720:FF:000009">
    <property type="entry name" value="Fatty oxidation complex, alpha subunit"/>
    <property type="match status" value="1"/>
</dbReference>
<reference evidence="10 11" key="1">
    <citation type="submission" date="2020-12" db="EMBL/GenBank/DDBJ databases">
        <title>FDA dAtabase for Regulatory Grade micrObial Sequences (FDA-ARGOS): Supporting development and validation of Infectious Disease Dx tests.</title>
        <authorList>
            <person name="Sproer C."/>
            <person name="Gronow S."/>
            <person name="Severitt S."/>
            <person name="Schroder I."/>
            <person name="Tallon L."/>
            <person name="Sadzewicz L."/>
            <person name="Zhao X."/>
            <person name="Boylan J."/>
            <person name="Ott S."/>
            <person name="Bowen H."/>
            <person name="Vavikolanu K."/>
            <person name="Mehta A."/>
            <person name="Aluvathingal J."/>
            <person name="Nadendla S."/>
            <person name="Lowell S."/>
            <person name="Myers T."/>
            <person name="Yan Y."/>
            <person name="Sichtig H."/>
        </authorList>
    </citation>
    <scope>NUCLEOTIDE SEQUENCE [LARGE SCALE GENOMIC DNA]</scope>
    <source>
        <strain evidence="10 11">FDAARGOS_911</strain>
    </source>
</reference>
<evidence type="ECO:0000313" key="10">
    <source>
        <dbReference type="EMBL" id="QPS01726.1"/>
    </source>
</evidence>
<dbReference type="KEGG" id="aun:AWM73_08770"/>
<evidence type="ECO:0000313" key="12">
    <source>
        <dbReference type="Proteomes" id="UP001069145"/>
    </source>
</evidence>
<dbReference type="AlphaFoldDB" id="A0A120IA09"/>
<feature type="site" description="Important for catalytic activity" evidence="4">
    <location>
        <position position="141"/>
    </location>
</feature>
<organism evidence="10 11">
    <name type="scientific">Aerococcus urinae</name>
    <dbReference type="NCBI Taxonomy" id="1376"/>
    <lineage>
        <taxon>Bacteria</taxon>
        <taxon>Bacillati</taxon>
        <taxon>Bacillota</taxon>
        <taxon>Bacilli</taxon>
        <taxon>Lactobacillales</taxon>
        <taxon>Aerococcaceae</taxon>
        <taxon>Aerococcus</taxon>
    </lineage>
</organism>
<dbReference type="EMBL" id="JAOTML010000006">
    <property type="protein sequence ID" value="MCY3053568.1"/>
    <property type="molecule type" value="Genomic_DNA"/>
</dbReference>
<dbReference type="InterPro" id="IPR022694">
    <property type="entry name" value="3-OHacyl-CoA_DH"/>
</dbReference>
<dbReference type="PANTHER" id="PTHR48075">
    <property type="entry name" value="3-HYDROXYACYL-COA DEHYDROGENASE FAMILY PROTEIN"/>
    <property type="match status" value="1"/>
</dbReference>
<feature type="binding site" evidence="5">
    <location>
        <position position="144"/>
    </location>
    <ligand>
        <name>NAD(+)</name>
        <dbReference type="ChEBI" id="CHEBI:57540"/>
    </ligand>
</feature>
<dbReference type="GO" id="GO:0070403">
    <property type="term" value="F:NAD+ binding"/>
    <property type="evidence" value="ECO:0007669"/>
    <property type="project" value="InterPro"/>
</dbReference>
<dbReference type="InterPro" id="IPR008927">
    <property type="entry name" value="6-PGluconate_DH-like_C_sf"/>
</dbReference>
<feature type="domain" description="3-hydroxyacyl-CoA dehydrogenase C-terminal" evidence="7">
    <location>
        <begin position="188"/>
        <end position="284"/>
    </location>
</feature>
<reference evidence="9" key="2">
    <citation type="submission" date="2022-09" db="EMBL/GenBank/DDBJ databases">
        <title>Aerococcus urinae taxonomy study.</title>
        <authorList>
            <person name="Christensen J."/>
            <person name="Senneby E."/>
        </authorList>
    </citation>
    <scope>NUCLEOTIDE SEQUENCE</scope>
    <source>
        <strain evidence="9">NLD-066-U95</strain>
    </source>
</reference>
<keyword evidence="3" id="KW-0560">Oxidoreductase</keyword>
<dbReference type="Gene3D" id="3.40.50.720">
    <property type="entry name" value="NAD(P)-binding Rossmann-like Domain"/>
    <property type="match status" value="1"/>
</dbReference>
<dbReference type="EMBL" id="CP065662">
    <property type="protein sequence ID" value="QPS01726.1"/>
    <property type="molecule type" value="Genomic_DNA"/>
</dbReference>
<dbReference type="OrthoDB" id="9771883at2"/>
<dbReference type="InterPro" id="IPR006176">
    <property type="entry name" value="3-OHacyl-CoA_DH_NAD-bd"/>
</dbReference>
<comment type="pathway">
    <text evidence="1">Lipid metabolism; butanoate metabolism.</text>
</comment>
<feature type="binding site" evidence="5">
    <location>
        <begin position="11"/>
        <end position="16"/>
    </location>
    <ligand>
        <name>NAD(+)</name>
        <dbReference type="ChEBI" id="CHEBI:57540"/>
    </ligand>
</feature>
<feature type="binding site" evidence="5">
    <location>
        <position position="276"/>
    </location>
    <ligand>
        <name>NAD(+)</name>
        <dbReference type="ChEBI" id="CHEBI:57540"/>
    </ligand>
</feature>
<dbReference type="Proteomes" id="UP001069145">
    <property type="component" value="Unassembled WGS sequence"/>
</dbReference>
<dbReference type="Proteomes" id="UP000594771">
    <property type="component" value="Chromosome"/>
</dbReference>
<dbReference type="InterPro" id="IPR006108">
    <property type="entry name" value="3HC_DH_C"/>
</dbReference>
<dbReference type="RefSeq" id="WP_060778996.1">
    <property type="nucleotide sequence ID" value="NZ_CAJHLF010000006.1"/>
</dbReference>
<keyword evidence="12" id="KW-1185">Reference proteome</keyword>
<feature type="binding site" evidence="5">
    <location>
        <position position="34"/>
    </location>
    <ligand>
        <name>NAD(+)</name>
        <dbReference type="ChEBI" id="CHEBI:57540"/>
    </ligand>
</feature>
<dbReference type="InterPro" id="IPR036291">
    <property type="entry name" value="NAD(P)-bd_dom_sf"/>
</dbReference>
<evidence type="ECO:0000313" key="11">
    <source>
        <dbReference type="Proteomes" id="UP000594771"/>
    </source>
</evidence>
<name>A0A120IA09_9LACT</name>
<comment type="similarity">
    <text evidence="2">Belongs to the 3-hydroxyacyl-CoA dehydrogenase family.</text>
</comment>
<dbReference type="InterPro" id="IPR013328">
    <property type="entry name" value="6PGD_dom2"/>
</dbReference>
<dbReference type="GO" id="GO:0006635">
    <property type="term" value="P:fatty acid beta-oxidation"/>
    <property type="evidence" value="ECO:0007669"/>
    <property type="project" value="TreeGrafter"/>
</dbReference>
<feature type="domain" description="3-hydroxyacyl-CoA dehydrogenase NAD binding" evidence="8">
    <location>
        <begin position="6"/>
        <end position="185"/>
    </location>
</feature>
<dbReference type="Pfam" id="PF02737">
    <property type="entry name" value="3HCDH_N"/>
    <property type="match status" value="1"/>
</dbReference>
<feature type="binding site" evidence="5">
    <location>
        <position position="93"/>
    </location>
    <ligand>
        <name>NAD(+)</name>
        <dbReference type="ChEBI" id="CHEBI:57540"/>
    </ligand>
</feature>
<dbReference type="SUPFAM" id="SSF48179">
    <property type="entry name" value="6-phosphogluconate dehydrogenase C-terminal domain-like"/>
    <property type="match status" value="1"/>
</dbReference>
<dbReference type="GO" id="GO:0008691">
    <property type="term" value="F:3-hydroxybutyryl-CoA dehydrogenase activity"/>
    <property type="evidence" value="ECO:0007669"/>
    <property type="project" value="TreeGrafter"/>
</dbReference>
<dbReference type="Pfam" id="PF00725">
    <property type="entry name" value="3HCDH"/>
    <property type="match status" value="1"/>
</dbReference>
<dbReference type="GeneID" id="35767817"/>
<evidence type="ECO:0000256" key="1">
    <source>
        <dbReference type="ARBA" id="ARBA00005086"/>
    </source>
</evidence>
<proteinExistence type="inferred from homology"/>
<evidence type="ECO:0000256" key="6">
    <source>
        <dbReference type="SAM" id="MobiDB-lite"/>
    </source>
</evidence>
<evidence type="ECO:0000259" key="7">
    <source>
        <dbReference type="Pfam" id="PF00725"/>
    </source>
</evidence>
<feature type="binding site" evidence="5">
    <location>
        <position position="120"/>
    </location>
    <ligand>
        <name>NAD(+)</name>
        <dbReference type="ChEBI" id="CHEBI:57540"/>
    </ligand>
</feature>
<sequence>MSEINTIGVIGAGSMGAGIANVFASNGYQVILRDIEDKFVQGGIDRISKFLDGSVKRGKLDEAGKEEVLGRITGTTDLKDFKDVDFVVEAVLEKMDLKQEVFKEVEGIVRDDIVLATNTSSLSITEIASALEDPSRFAGMHFFNPPQVMKLVEIIYGYETSDETVAVVREVAESIGKETVTVHKDSPGFIVNRIMIPQMIEAIKVLEEGIATPEDIDKAMRYGLNHPMGSFELQDYAGVDIGYYVMEYFEQEYGDPRWTPPVTMKNMMRAGRFGKKAGKGFYDYDEEGNQLPSEQAKNQEKLQGK</sequence>
<evidence type="ECO:0000256" key="5">
    <source>
        <dbReference type="PIRSR" id="PIRSR000105-2"/>
    </source>
</evidence>
<gene>
    <name evidence="10" type="ORF">I6G68_01240</name>
    <name evidence="9" type="ORF">ODY43_06155</name>
</gene>
<protein>
    <submittedName>
        <fullName evidence="10">3-hydroxyacyl-CoA dehydrogenase family protein</fullName>
    </submittedName>
</protein>
<accession>A0A120IA09</accession>